<dbReference type="InterPro" id="IPR001087">
    <property type="entry name" value="GDSL"/>
</dbReference>
<evidence type="ECO:0000256" key="5">
    <source>
        <dbReference type="SAM" id="SignalP"/>
    </source>
</evidence>
<gene>
    <name evidence="9" type="primary">LOC116214538</name>
    <name evidence="6" type="ORF">CDL15_Pgr014321</name>
</gene>
<accession>A0A218WDV6</accession>
<dbReference type="AlphaFoldDB" id="A0A218WDV6"/>
<comment type="similarity">
    <text evidence="1">Belongs to the 'GDSL' lipolytic enzyme family.</text>
</comment>
<dbReference type="CDD" id="cd01837">
    <property type="entry name" value="SGNH_plant_lipase_like"/>
    <property type="match status" value="1"/>
</dbReference>
<evidence type="ECO:0000256" key="2">
    <source>
        <dbReference type="ARBA" id="ARBA00022729"/>
    </source>
</evidence>
<dbReference type="GeneID" id="116214538"/>
<dbReference type="PANTHER" id="PTHR22835">
    <property type="entry name" value="ZINC FINGER FYVE DOMAIN CONTAINING PROTEIN"/>
    <property type="match status" value="1"/>
</dbReference>
<evidence type="ECO:0000256" key="1">
    <source>
        <dbReference type="ARBA" id="ARBA00008668"/>
    </source>
</evidence>
<dbReference type="EMBL" id="MTKT01004609">
    <property type="protein sequence ID" value="OWM70648.1"/>
    <property type="molecule type" value="Genomic_DNA"/>
</dbReference>
<dbReference type="Proteomes" id="UP000515151">
    <property type="component" value="Chromosome 7"/>
</dbReference>
<dbReference type="Pfam" id="PF00657">
    <property type="entry name" value="Lipase_GDSL"/>
    <property type="match status" value="1"/>
</dbReference>
<evidence type="ECO:0000256" key="4">
    <source>
        <dbReference type="ARBA" id="ARBA00023180"/>
    </source>
</evidence>
<keyword evidence="4" id="KW-0325">Glycoprotein</keyword>
<keyword evidence="8" id="KW-1185">Reference proteome</keyword>
<name>A0A218WDV6_PUNGR</name>
<sequence>MPPRRSLCIFEIIFVIVLATTNGSLVIGDPSGCKFPAIYNFGDSNSDTGANSAAFTQVPAPYGETFFKKPFKRLSDGRLIIDIIAEKLGMPYLNAYLDSIGTSFRHGANFAAAGSSILPGPFSPFDLAAQMSQFSQFKSRTAELYCNSSSSASDGTIPNPDDFSKALYTFDIGQSDLTLAFQNRTPPRVIISTFPGILDRLSQSLQQLYGEGARAFWIHNTGPIGCLPLMAFQFRFRGGTLDSNGCVGFMNDVAQEFNRQLKGSVAQLRAQLPLAKLTYVDIYSSKLELIINAKSQGFANPLDNCCGTFLPYVVMCGTSMQLNGTTIHGSSCSDPSTRISWDGIHYTEAANLWVASRILNGSFSDPPVPISGACP</sequence>
<evidence type="ECO:0000313" key="8">
    <source>
        <dbReference type="Proteomes" id="UP000515151"/>
    </source>
</evidence>
<dbReference type="OrthoDB" id="1600564at2759"/>
<reference evidence="9" key="4">
    <citation type="submission" date="2025-04" db="UniProtKB">
        <authorList>
            <consortium name="RefSeq"/>
        </authorList>
    </citation>
    <scope>IDENTIFICATION</scope>
    <source>
        <tissue evidence="9">Leaf</tissue>
    </source>
</reference>
<evidence type="ECO:0000256" key="3">
    <source>
        <dbReference type="ARBA" id="ARBA00022801"/>
    </source>
</evidence>
<feature type="signal peptide" evidence="5">
    <location>
        <begin position="1"/>
        <end position="23"/>
    </location>
</feature>
<protein>
    <submittedName>
        <fullName evidence="9">GDSL esterase/lipase At5g14450-like</fullName>
    </submittedName>
</protein>
<dbReference type="Proteomes" id="UP000197138">
    <property type="component" value="Unassembled WGS sequence"/>
</dbReference>
<evidence type="ECO:0000313" key="7">
    <source>
        <dbReference type="Proteomes" id="UP000197138"/>
    </source>
</evidence>
<dbReference type="PANTHER" id="PTHR22835:SF555">
    <property type="entry name" value="GDSL-LIKE LIPASE_ACYLHYDROLASE"/>
    <property type="match status" value="1"/>
</dbReference>
<keyword evidence="2 5" id="KW-0732">Signal</keyword>
<proteinExistence type="inferred from homology"/>
<reference evidence="7" key="1">
    <citation type="journal article" date="2017" name="Plant J.">
        <title>The pomegranate (Punica granatum L.) genome and the genomics of punicalagin biosynthesis.</title>
        <authorList>
            <person name="Qin G."/>
            <person name="Xu C."/>
            <person name="Ming R."/>
            <person name="Tang H."/>
            <person name="Guyot R."/>
            <person name="Kramer E.M."/>
            <person name="Hu Y."/>
            <person name="Yi X."/>
            <person name="Qi Y."/>
            <person name="Xu X."/>
            <person name="Gao Z."/>
            <person name="Pan H."/>
            <person name="Jian J."/>
            <person name="Tian Y."/>
            <person name="Yue Z."/>
            <person name="Xu Y."/>
        </authorList>
    </citation>
    <scope>NUCLEOTIDE SEQUENCE [LARGE SCALE GENOMIC DNA]</scope>
    <source>
        <strain evidence="7">cv. Dabenzi</strain>
    </source>
</reference>
<dbReference type="InterPro" id="IPR036514">
    <property type="entry name" value="SGNH_hydro_sf"/>
</dbReference>
<reference evidence="8" key="3">
    <citation type="journal article" date="2020" name="Plant Biotechnol. J.">
        <title>The pomegranate (Punica granatum L.) draft genome dissects genetic divergence between soft- and hard-seeded cultivars.</title>
        <authorList>
            <person name="Luo X."/>
            <person name="Li H."/>
            <person name="Wu Z."/>
            <person name="Yao W."/>
            <person name="Zhao P."/>
            <person name="Cao D."/>
            <person name="Yu H."/>
            <person name="Li K."/>
            <person name="Poudel K."/>
            <person name="Zhao D."/>
            <person name="Zhang F."/>
            <person name="Xia X."/>
            <person name="Chen L."/>
            <person name="Wang Q."/>
            <person name="Jing D."/>
            <person name="Cao S."/>
        </authorList>
    </citation>
    <scope>NUCLEOTIDE SEQUENCE [LARGE SCALE GENOMIC DNA]</scope>
</reference>
<dbReference type="RefSeq" id="XP_031405791.1">
    <property type="nucleotide sequence ID" value="XM_031549931.1"/>
</dbReference>
<feature type="chain" id="PRO_5044568944" evidence="5">
    <location>
        <begin position="24"/>
        <end position="375"/>
    </location>
</feature>
<dbReference type="InterPro" id="IPR035669">
    <property type="entry name" value="SGNH_plant_lipase-like"/>
</dbReference>
<keyword evidence="3" id="KW-0378">Hydrolase</keyword>
<dbReference type="GO" id="GO:0016788">
    <property type="term" value="F:hydrolase activity, acting on ester bonds"/>
    <property type="evidence" value="ECO:0007669"/>
    <property type="project" value="InterPro"/>
</dbReference>
<organism evidence="6 7">
    <name type="scientific">Punica granatum</name>
    <name type="common">Pomegranate</name>
    <dbReference type="NCBI Taxonomy" id="22663"/>
    <lineage>
        <taxon>Eukaryota</taxon>
        <taxon>Viridiplantae</taxon>
        <taxon>Streptophyta</taxon>
        <taxon>Embryophyta</taxon>
        <taxon>Tracheophyta</taxon>
        <taxon>Spermatophyta</taxon>
        <taxon>Magnoliopsida</taxon>
        <taxon>eudicotyledons</taxon>
        <taxon>Gunneridae</taxon>
        <taxon>Pentapetalae</taxon>
        <taxon>rosids</taxon>
        <taxon>malvids</taxon>
        <taxon>Myrtales</taxon>
        <taxon>Lythraceae</taxon>
        <taxon>Punica</taxon>
    </lineage>
</organism>
<reference evidence="6" key="2">
    <citation type="submission" date="2017-06" db="EMBL/GenBank/DDBJ databases">
        <title>The pomegranate genome and the genomics of punicalagin biosynthesis.</title>
        <authorList>
            <person name="Xu C."/>
        </authorList>
    </citation>
    <scope>NUCLEOTIDE SEQUENCE [LARGE SCALE GENOMIC DNA]</scope>
    <source>
        <tissue evidence="6">Fresh leaf</tissue>
    </source>
</reference>
<evidence type="ECO:0000313" key="9">
    <source>
        <dbReference type="RefSeq" id="XP_031405791.1"/>
    </source>
</evidence>
<dbReference type="Gene3D" id="3.40.50.1110">
    <property type="entry name" value="SGNH hydrolase"/>
    <property type="match status" value="1"/>
</dbReference>
<evidence type="ECO:0000313" key="6">
    <source>
        <dbReference type="EMBL" id="OWM70648.1"/>
    </source>
</evidence>